<proteinExistence type="predicted"/>
<name>A0ABN7T3Y9_OIKDI</name>
<dbReference type="InterPro" id="IPR040632">
    <property type="entry name" value="Sulfotransfer_4"/>
</dbReference>
<keyword evidence="2" id="KW-1185">Reference proteome</keyword>
<evidence type="ECO:0000313" key="2">
    <source>
        <dbReference type="Proteomes" id="UP001158576"/>
    </source>
</evidence>
<reference evidence="1 2" key="1">
    <citation type="submission" date="2021-04" db="EMBL/GenBank/DDBJ databases">
        <authorList>
            <person name="Bliznina A."/>
        </authorList>
    </citation>
    <scope>NUCLEOTIDE SEQUENCE [LARGE SCALE GENOMIC DNA]</scope>
</reference>
<sequence>MYIPAPSYHGSQCYTSNDQGFWVDCLDRNDVDSIISFVKDRGYISSTDIPTCFMVKELADAFPDASVILGIRDSPKKWVESFENTVMQHYREGF</sequence>
<dbReference type="EMBL" id="OU015567">
    <property type="protein sequence ID" value="CAG5110049.1"/>
    <property type="molecule type" value="Genomic_DNA"/>
</dbReference>
<organism evidence="1 2">
    <name type="scientific">Oikopleura dioica</name>
    <name type="common">Tunicate</name>
    <dbReference type="NCBI Taxonomy" id="34765"/>
    <lineage>
        <taxon>Eukaryota</taxon>
        <taxon>Metazoa</taxon>
        <taxon>Chordata</taxon>
        <taxon>Tunicata</taxon>
        <taxon>Appendicularia</taxon>
        <taxon>Copelata</taxon>
        <taxon>Oikopleuridae</taxon>
        <taxon>Oikopleura</taxon>
    </lineage>
</organism>
<dbReference type="InterPro" id="IPR027417">
    <property type="entry name" value="P-loop_NTPase"/>
</dbReference>
<gene>
    <name evidence="1" type="ORF">OKIOD_LOCUS13263</name>
</gene>
<evidence type="ECO:0000313" key="1">
    <source>
        <dbReference type="EMBL" id="CAG5110049.1"/>
    </source>
</evidence>
<protein>
    <submittedName>
        <fullName evidence="1">Oidioi.mRNA.OKI2018_I69.chr2.g4498.t1.cds</fullName>
    </submittedName>
</protein>
<dbReference type="Pfam" id="PF17784">
    <property type="entry name" value="Sulfotransfer_4"/>
    <property type="match status" value="1"/>
</dbReference>
<dbReference type="Proteomes" id="UP001158576">
    <property type="component" value="Chromosome 2"/>
</dbReference>
<accession>A0ABN7T3Y9</accession>
<dbReference type="Gene3D" id="3.40.50.300">
    <property type="entry name" value="P-loop containing nucleotide triphosphate hydrolases"/>
    <property type="match status" value="1"/>
</dbReference>